<feature type="compositionally biased region" description="Low complexity" evidence="8">
    <location>
        <begin position="125"/>
        <end position="139"/>
    </location>
</feature>
<feature type="compositionally biased region" description="Polar residues" evidence="8">
    <location>
        <begin position="507"/>
        <end position="517"/>
    </location>
</feature>
<dbReference type="InterPro" id="IPR036590">
    <property type="entry name" value="SRAP-like"/>
</dbReference>
<evidence type="ECO:0000256" key="1">
    <source>
        <dbReference type="ARBA" id="ARBA00008136"/>
    </source>
</evidence>
<keyword evidence="2" id="KW-0645">Protease</keyword>
<name>A0AAE0UF75_SORBR</name>
<evidence type="ECO:0000256" key="6">
    <source>
        <dbReference type="ARBA" id="ARBA00023125"/>
    </source>
</evidence>
<dbReference type="GO" id="GO:0016829">
    <property type="term" value="F:lyase activity"/>
    <property type="evidence" value="ECO:0007669"/>
    <property type="project" value="UniProtKB-KW"/>
</dbReference>
<keyword evidence="3" id="KW-0227">DNA damage</keyword>
<feature type="compositionally biased region" description="Basic and acidic residues" evidence="8">
    <location>
        <begin position="92"/>
        <end position="101"/>
    </location>
</feature>
<proteinExistence type="inferred from homology"/>
<feature type="region of interest" description="Disordered" evidence="8">
    <location>
        <begin position="17"/>
        <end position="148"/>
    </location>
</feature>
<accession>A0AAE0UF75</accession>
<feature type="compositionally biased region" description="Low complexity" evidence="8">
    <location>
        <begin position="446"/>
        <end position="461"/>
    </location>
</feature>
<evidence type="ECO:0000256" key="2">
    <source>
        <dbReference type="ARBA" id="ARBA00022670"/>
    </source>
</evidence>
<reference evidence="9" key="1">
    <citation type="journal article" date="2023" name="Mol. Phylogenet. Evol.">
        <title>Genome-scale phylogeny and comparative genomics of the fungal order Sordariales.</title>
        <authorList>
            <person name="Hensen N."/>
            <person name="Bonometti L."/>
            <person name="Westerberg I."/>
            <person name="Brannstrom I.O."/>
            <person name="Guillou S."/>
            <person name="Cros-Aarteil S."/>
            <person name="Calhoun S."/>
            <person name="Haridas S."/>
            <person name="Kuo A."/>
            <person name="Mondo S."/>
            <person name="Pangilinan J."/>
            <person name="Riley R."/>
            <person name="LaButti K."/>
            <person name="Andreopoulos B."/>
            <person name="Lipzen A."/>
            <person name="Chen C."/>
            <person name="Yan M."/>
            <person name="Daum C."/>
            <person name="Ng V."/>
            <person name="Clum A."/>
            <person name="Steindorff A."/>
            <person name="Ohm R.A."/>
            <person name="Martin F."/>
            <person name="Silar P."/>
            <person name="Natvig D.O."/>
            <person name="Lalanne C."/>
            <person name="Gautier V."/>
            <person name="Ament-Velasquez S.L."/>
            <person name="Kruys A."/>
            <person name="Hutchinson M.I."/>
            <person name="Powell A.J."/>
            <person name="Barry K."/>
            <person name="Miller A.N."/>
            <person name="Grigoriev I.V."/>
            <person name="Debuchy R."/>
            <person name="Gladieux P."/>
            <person name="Hiltunen Thoren M."/>
            <person name="Johannesson H."/>
        </authorList>
    </citation>
    <scope>NUCLEOTIDE SEQUENCE</scope>
    <source>
        <strain evidence="9">FGSC 1904</strain>
    </source>
</reference>
<protein>
    <recommendedName>
        <fullName evidence="11">DUF159-domain-containing protein</fullName>
    </recommendedName>
</protein>
<dbReference type="SUPFAM" id="SSF143081">
    <property type="entry name" value="BB1717-like"/>
    <property type="match status" value="1"/>
</dbReference>
<sequence length="517" mass="57335">MCGRYAINLRPSEVRRMLQADNMPVDDAPDDEGDDSPRQSYNFAPGYRGVVYRARAGHGGRGGGRGGSRGGGRQGGGRRRGAQEAEAEAVAEVEREEKHVQSESPEEDEQQQEEGQQREQEEDQAQTTEHQPDQQQQDTDNQDEDQDHQTQFILQPMKWGLIPSWTFKSKSKSSSSHQKPNYATTLKTINCRDDSLLSSSGIWSSIKHRNRCIIPAQGFFEWLNVPAASGPLGGKKVEKVPHFVKRKDGKLMLFAGLFDCARYTTTDEETGETQEGEVWSYTVITTSSCPELRWLHDRMPVILEPGSEELKRWLDPGEGKWGRGLQELLKPFDGSKLEWWPVDKRVGKVGNDGEDLVVRKEPEGEKREERDIGSWFAGGIKKGEEKKKKAQDEAEVEVKTDSGKVKVESVDEMVEDAAGQEPMSEGRGIKREASSDVDEKEQPPTKKSSLANAPSSSPPLKKSQRKPPPTTSPTPSKGKAKQSLSATKNKGRGSPVKPKDAPPPGTQKITKFFGNSA</sequence>
<keyword evidence="5" id="KW-0190">Covalent protein-DNA linkage</keyword>
<evidence type="ECO:0008006" key="11">
    <source>
        <dbReference type="Google" id="ProtNLM"/>
    </source>
</evidence>
<keyword evidence="10" id="KW-1185">Reference proteome</keyword>
<evidence type="ECO:0000256" key="7">
    <source>
        <dbReference type="ARBA" id="ARBA00023239"/>
    </source>
</evidence>
<dbReference type="AlphaFoldDB" id="A0AAE0UF75"/>
<evidence type="ECO:0000256" key="3">
    <source>
        <dbReference type="ARBA" id="ARBA00022763"/>
    </source>
</evidence>
<keyword evidence="7" id="KW-0456">Lyase</keyword>
<gene>
    <name evidence="9" type="ORF">B0T20DRAFT_476146</name>
</gene>
<comment type="similarity">
    <text evidence="1">Belongs to the SOS response-associated peptidase family.</text>
</comment>
<feature type="compositionally biased region" description="Basic and acidic residues" evidence="8">
    <location>
        <begin position="383"/>
        <end position="409"/>
    </location>
</feature>
<feature type="compositionally biased region" description="Gly residues" evidence="8">
    <location>
        <begin position="57"/>
        <end position="75"/>
    </location>
</feature>
<dbReference type="PANTHER" id="PTHR13604">
    <property type="entry name" value="DC12-RELATED"/>
    <property type="match status" value="1"/>
</dbReference>
<organism evidence="9 10">
    <name type="scientific">Sordaria brevicollis</name>
    <dbReference type="NCBI Taxonomy" id="83679"/>
    <lineage>
        <taxon>Eukaryota</taxon>
        <taxon>Fungi</taxon>
        <taxon>Dikarya</taxon>
        <taxon>Ascomycota</taxon>
        <taxon>Pezizomycotina</taxon>
        <taxon>Sordariomycetes</taxon>
        <taxon>Sordariomycetidae</taxon>
        <taxon>Sordariales</taxon>
        <taxon>Sordariaceae</taxon>
        <taxon>Sordaria</taxon>
    </lineage>
</organism>
<dbReference type="Pfam" id="PF02586">
    <property type="entry name" value="SRAP"/>
    <property type="match status" value="1"/>
</dbReference>
<evidence type="ECO:0000313" key="9">
    <source>
        <dbReference type="EMBL" id="KAK3402036.1"/>
    </source>
</evidence>
<feature type="region of interest" description="Disordered" evidence="8">
    <location>
        <begin position="383"/>
        <end position="517"/>
    </location>
</feature>
<evidence type="ECO:0000256" key="4">
    <source>
        <dbReference type="ARBA" id="ARBA00022801"/>
    </source>
</evidence>
<dbReference type="PANTHER" id="PTHR13604:SF0">
    <property type="entry name" value="ABASIC SITE PROCESSING PROTEIN HMCES"/>
    <property type="match status" value="1"/>
</dbReference>
<reference evidence="9" key="2">
    <citation type="submission" date="2023-07" db="EMBL/GenBank/DDBJ databases">
        <authorList>
            <consortium name="Lawrence Berkeley National Laboratory"/>
            <person name="Haridas S."/>
            <person name="Hensen N."/>
            <person name="Bonometti L."/>
            <person name="Westerberg I."/>
            <person name="Brannstrom I.O."/>
            <person name="Guillou S."/>
            <person name="Cros-Aarteil S."/>
            <person name="Calhoun S."/>
            <person name="Kuo A."/>
            <person name="Mondo S."/>
            <person name="Pangilinan J."/>
            <person name="Riley R."/>
            <person name="LaButti K."/>
            <person name="Andreopoulos B."/>
            <person name="Lipzen A."/>
            <person name="Chen C."/>
            <person name="Yanf M."/>
            <person name="Daum C."/>
            <person name="Ng V."/>
            <person name="Clum A."/>
            <person name="Steindorff A."/>
            <person name="Ohm R."/>
            <person name="Martin F."/>
            <person name="Silar P."/>
            <person name="Natvig D."/>
            <person name="Lalanne C."/>
            <person name="Gautier V."/>
            <person name="Ament-velasquez S.L."/>
            <person name="Kruys A."/>
            <person name="Hutchinson M.I."/>
            <person name="Powell A.J."/>
            <person name="Barry K."/>
            <person name="Miller A.N."/>
            <person name="Grigoriev I.V."/>
            <person name="Debuchy R."/>
            <person name="Gladieux P."/>
            <person name="Thoren M.H."/>
            <person name="Johannesson H."/>
        </authorList>
    </citation>
    <scope>NUCLEOTIDE SEQUENCE</scope>
    <source>
        <strain evidence="9">FGSC 1904</strain>
    </source>
</reference>
<dbReference type="InterPro" id="IPR003738">
    <property type="entry name" value="SRAP"/>
</dbReference>
<keyword evidence="6" id="KW-0238">DNA-binding</keyword>
<dbReference type="Gene3D" id="3.90.1680.10">
    <property type="entry name" value="SOS response associated peptidase-like"/>
    <property type="match status" value="1"/>
</dbReference>
<evidence type="ECO:0000313" key="10">
    <source>
        <dbReference type="Proteomes" id="UP001281003"/>
    </source>
</evidence>
<keyword evidence="4" id="KW-0378">Hydrolase</keyword>
<dbReference type="GO" id="GO:0106300">
    <property type="term" value="P:protein-DNA covalent cross-linking repair"/>
    <property type="evidence" value="ECO:0007669"/>
    <property type="project" value="InterPro"/>
</dbReference>
<evidence type="ECO:0000256" key="5">
    <source>
        <dbReference type="ARBA" id="ARBA00023124"/>
    </source>
</evidence>
<evidence type="ECO:0000256" key="8">
    <source>
        <dbReference type="SAM" id="MobiDB-lite"/>
    </source>
</evidence>
<dbReference type="EMBL" id="JAUTDP010000002">
    <property type="protein sequence ID" value="KAK3402036.1"/>
    <property type="molecule type" value="Genomic_DNA"/>
</dbReference>
<dbReference type="GO" id="GO:0008233">
    <property type="term" value="F:peptidase activity"/>
    <property type="evidence" value="ECO:0007669"/>
    <property type="project" value="UniProtKB-KW"/>
</dbReference>
<comment type="caution">
    <text evidence="9">The sequence shown here is derived from an EMBL/GenBank/DDBJ whole genome shotgun (WGS) entry which is preliminary data.</text>
</comment>
<dbReference type="GO" id="GO:0003697">
    <property type="term" value="F:single-stranded DNA binding"/>
    <property type="evidence" value="ECO:0007669"/>
    <property type="project" value="InterPro"/>
</dbReference>
<dbReference type="Proteomes" id="UP001281003">
    <property type="component" value="Unassembled WGS sequence"/>
</dbReference>
<dbReference type="GO" id="GO:0006508">
    <property type="term" value="P:proteolysis"/>
    <property type="evidence" value="ECO:0007669"/>
    <property type="project" value="UniProtKB-KW"/>
</dbReference>